<evidence type="ECO:0000256" key="4">
    <source>
        <dbReference type="ARBA" id="ARBA00023163"/>
    </source>
</evidence>
<dbReference type="NCBIfam" id="TIGR03418">
    <property type="entry name" value="chol_sulf_TF"/>
    <property type="match status" value="1"/>
</dbReference>
<dbReference type="Pfam" id="PF00126">
    <property type="entry name" value="HTH_1"/>
    <property type="match status" value="1"/>
</dbReference>
<evidence type="ECO:0000313" key="10">
    <source>
        <dbReference type="Proteomes" id="UP000565576"/>
    </source>
</evidence>
<dbReference type="PRINTS" id="PR00039">
    <property type="entry name" value="HTHLYSR"/>
</dbReference>
<dbReference type="InterPro" id="IPR000847">
    <property type="entry name" value="LysR_HTH_N"/>
</dbReference>
<keyword evidence="4" id="KW-0804">Transcription</keyword>
<dbReference type="InterPro" id="IPR005119">
    <property type="entry name" value="LysR_subst-bd"/>
</dbReference>
<evidence type="ECO:0000256" key="3">
    <source>
        <dbReference type="ARBA" id="ARBA00023125"/>
    </source>
</evidence>
<feature type="domain" description="HTH lysR-type" evidence="8">
    <location>
        <begin position="6"/>
        <end position="63"/>
    </location>
</feature>
<dbReference type="EMBL" id="JACHBG010000008">
    <property type="protein sequence ID" value="MBB6486420.1"/>
    <property type="molecule type" value="Genomic_DNA"/>
</dbReference>
<dbReference type="Gene3D" id="3.40.190.10">
    <property type="entry name" value="Periplasmic binding protein-like II"/>
    <property type="match status" value="2"/>
</dbReference>
<keyword evidence="2" id="KW-0805">Transcription regulation</keyword>
<evidence type="ECO:0000256" key="6">
    <source>
        <dbReference type="ARBA" id="ARBA00067332"/>
    </source>
</evidence>
<evidence type="ECO:0000259" key="8">
    <source>
        <dbReference type="PROSITE" id="PS50931"/>
    </source>
</evidence>
<dbReference type="GO" id="GO:0003700">
    <property type="term" value="F:DNA-binding transcription factor activity"/>
    <property type="evidence" value="ECO:0007669"/>
    <property type="project" value="InterPro"/>
</dbReference>
<dbReference type="InterPro" id="IPR017786">
    <property type="entry name" value="TF_choline_sulphate-util"/>
</dbReference>
<gene>
    <name evidence="9" type="ORF">GGD46_003715</name>
</gene>
<dbReference type="PROSITE" id="PS50931">
    <property type="entry name" value="HTH_LYSR"/>
    <property type="match status" value="1"/>
</dbReference>
<dbReference type="Gene3D" id="1.10.10.10">
    <property type="entry name" value="Winged helix-like DNA-binding domain superfamily/Winged helix DNA-binding domain"/>
    <property type="match status" value="1"/>
</dbReference>
<evidence type="ECO:0000313" key="9">
    <source>
        <dbReference type="EMBL" id="MBB6486420.1"/>
    </source>
</evidence>
<dbReference type="Proteomes" id="UP000565576">
    <property type="component" value="Unassembled WGS sequence"/>
</dbReference>
<accession>A0A7X0ISL5</accession>
<dbReference type="InterPro" id="IPR058163">
    <property type="entry name" value="LysR-type_TF_proteobact-type"/>
</dbReference>
<dbReference type="SUPFAM" id="SSF46785">
    <property type="entry name" value="Winged helix' DNA-binding domain"/>
    <property type="match status" value="1"/>
</dbReference>
<comment type="function">
    <text evidence="5">Transcriptional regulator of the ttuABCDE tartrate utilization operon.</text>
</comment>
<comment type="similarity">
    <text evidence="1">Belongs to the LysR transcriptional regulatory family.</text>
</comment>
<dbReference type="Pfam" id="PF03466">
    <property type="entry name" value="LysR_substrate"/>
    <property type="match status" value="1"/>
</dbReference>
<dbReference type="GO" id="GO:0006351">
    <property type="term" value="P:DNA-templated transcription"/>
    <property type="evidence" value="ECO:0007669"/>
    <property type="project" value="TreeGrafter"/>
</dbReference>
<dbReference type="RefSeq" id="WP_184706378.1">
    <property type="nucleotide sequence ID" value="NZ_JACHBG010000008.1"/>
</dbReference>
<organism evidence="9 10">
    <name type="scientific">Rhizobium lusitanum</name>
    <dbReference type="NCBI Taxonomy" id="293958"/>
    <lineage>
        <taxon>Bacteria</taxon>
        <taxon>Pseudomonadati</taxon>
        <taxon>Pseudomonadota</taxon>
        <taxon>Alphaproteobacteria</taxon>
        <taxon>Hyphomicrobiales</taxon>
        <taxon>Rhizobiaceae</taxon>
        <taxon>Rhizobium/Agrobacterium group</taxon>
        <taxon>Rhizobium</taxon>
    </lineage>
</organism>
<dbReference type="AlphaFoldDB" id="A0A7X0ISL5"/>
<dbReference type="PANTHER" id="PTHR30537">
    <property type="entry name" value="HTH-TYPE TRANSCRIPTIONAL REGULATOR"/>
    <property type="match status" value="1"/>
</dbReference>
<dbReference type="PANTHER" id="PTHR30537:SF74">
    <property type="entry name" value="HTH-TYPE TRANSCRIPTIONAL REGULATOR TRPI"/>
    <property type="match status" value="1"/>
</dbReference>
<keyword evidence="3" id="KW-0238">DNA-binding</keyword>
<dbReference type="InterPro" id="IPR036388">
    <property type="entry name" value="WH-like_DNA-bd_sf"/>
</dbReference>
<sequence length="310" mass="34012">MAERLVDLGWLRIFMEVGRSGSLSAAASALGLTQPAVSYQIRRIEEQMGVALFRRQHRGVELSPEGQRLFEIVEKAVGGVDGLVRSFRVEAERPSVRLRTDYAFSALWLIPRMHAFRILHPEVDIQIVATQRLDRGAPESGDIAVFFGTRDEFGPAATLLLPEKVVPICTRGFAERQGPFTDPAQLARATLVHLDSETPSPWFDWESYLSSFGIVRDTYAGQGDLRFNTYSLVVQAALSEQGVAIGWMGLVDTLLAARTLVTAGPMLEAPARGYWLLPSAAPSPHAERLAEWLLAEAAAEQSSSIPPSGR</sequence>
<dbReference type="FunFam" id="1.10.10.10:FF:000001">
    <property type="entry name" value="LysR family transcriptional regulator"/>
    <property type="match status" value="1"/>
</dbReference>
<name>A0A7X0ISL5_9HYPH</name>
<dbReference type="InterPro" id="IPR036390">
    <property type="entry name" value="WH_DNA-bd_sf"/>
</dbReference>
<reference evidence="9 10" key="1">
    <citation type="submission" date="2020-08" db="EMBL/GenBank/DDBJ databases">
        <title>Genomic Encyclopedia of Type Strains, Phase IV (KMG-V): Genome sequencing to study the core and pangenomes of soil and plant-associated prokaryotes.</title>
        <authorList>
            <person name="Whitman W."/>
        </authorList>
    </citation>
    <scope>NUCLEOTIDE SEQUENCE [LARGE SCALE GENOMIC DNA]</scope>
    <source>
        <strain evidence="9 10">SEMIA 4060</strain>
    </source>
</reference>
<comment type="caution">
    <text evidence="9">The sequence shown here is derived from an EMBL/GenBank/DDBJ whole genome shotgun (WGS) entry which is preliminary data.</text>
</comment>
<protein>
    <recommendedName>
        <fullName evidence="6">HTH-type transcriptional regulator TtuA</fullName>
    </recommendedName>
    <alternativeName>
        <fullName evidence="7">Tartrate utilization transcriptional regulator</fullName>
    </alternativeName>
</protein>
<dbReference type="GO" id="GO:0043565">
    <property type="term" value="F:sequence-specific DNA binding"/>
    <property type="evidence" value="ECO:0007669"/>
    <property type="project" value="TreeGrafter"/>
</dbReference>
<evidence type="ECO:0000256" key="1">
    <source>
        <dbReference type="ARBA" id="ARBA00009437"/>
    </source>
</evidence>
<evidence type="ECO:0000256" key="7">
    <source>
        <dbReference type="ARBA" id="ARBA00083243"/>
    </source>
</evidence>
<evidence type="ECO:0000256" key="2">
    <source>
        <dbReference type="ARBA" id="ARBA00023015"/>
    </source>
</evidence>
<proteinExistence type="inferred from homology"/>
<dbReference type="SUPFAM" id="SSF53850">
    <property type="entry name" value="Periplasmic binding protein-like II"/>
    <property type="match status" value="1"/>
</dbReference>
<evidence type="ECO:0000256" key="5">
    <source>
        <dbReference type="ARBA" id="ARBA00054626"/>
    </source>
</evidence>